<keyword evidence="3" id="KW-0808">Transferase</keyword>
<dbReference type="AlphaFoldDB" id="R7S3N7"/>
<dbReference type="GO" id="GO:0044773">
    <property type="term" value="P:mitotic DNA damage checkpoint signaling"/>
    <property type="evidence" value="ECO:0007669"/>
    <property type="project" value="TreeGrafter"/>
</dbReference>
<dbReference type="Pfam" id="PF00069">
    <property type="entry name" value="Pkinase"/>
    <property type="match status" value="1"/>
</dbReference>
<gene>
    <name evidence="3" type="ORF">PUNSTDRAFT_138454</name>
</gene>
<dbReference type="KEGG" id="psq:PUNSTDRAFT_138454"/>
<feature type="compositionally biased region" description="Basic and acidic residues" evidence="1">
    <location>
        <begin position="567"/>
        <end position="579"/>
    </location>
</feature>
<dbReference type="GO" id="GO:0005524">
    <property type="term" value="F:ATP binding"/>
    <property type="evidence" value="ECO:0007669"/>
    <property type="project" value="InterPro"/>
</dbReference>
<reference evidence="4" key="1">
    <citation type="journal article" date="2012" name="Science">
        <title>The Paleozoic origin of enzymatic lignin decomposition reconstructed from 31 fungal genomes.</title>
        <authorList>
            <person name="Floudas D."/>
            <person name="Binder M."/>
            <person name="Riley R."/>
            <person name="Barry K."/>
            <person name="Blanchette R.A."/>
            <person name="Henrissat B."/>
            <person name="Martinez A.T."/>
            <person name="Otillar R."/>
            <person name="Spatafora J.W."/>
            <person name="Yadav J.S."/>
            <person name="Aerts A."/>
            <person name="Benoit I."/>
            <person name="Boyd A."/>
            <person name="Carlson A."/>
            <person name="Copeland A."/>
            <person name="Coutinho P.M."/>
            <person name="de Vries R.P."/>
            <person name="Ferreira P."/>
            <person name="Findley K."/>
            <person name="Foster B."/>
            <person name="Gaskell J."/>
            <person name="Glotzer D."/>
            <person name="Gorecki P."/>
            <person name="Heitman J."/>
            <person name="Hesse C."/>
            <person name="Hori C."/>
            <person name="Igarashi K."/>
            <person name="Jurgens J.A."/>
            <person name="Kallen N."/>
            <person name="Kersten P."/>
            <person name="Kohler A."/>
            <person name="Kuees U."/>
            <person name="Kumar T.K.A."/>
            <person name="Kuo A."/>
            <person name="LaButti K."/>
            <person name="Larrondo L.F."/>
            <person name="Lindquist E."/>
            <person name="Ling A."/>
            <person name="Lombard V."/>
            <person name="Lucas S."/>
            <person name="Lundell T."/>
            <person name="Martin R."/>
            <person name="McLaughlin D.J."/>
            <person name="Morgenstern I."/>
            <person name="Morin E."/>
            <person name="Murat C."/>
            <person name="Nagy L.G."/>
            <person name="Nolan M."/>
            <person name="Ohm R.A."/>
            <person name="Patyshakuliyeva A."/>
            <person name="Rokas A."/>
            <person name="Ruiz-Duenas F.J."/>
            <person name="Sabat G."/>
            <person name="Salamov A."/>
            <person name="Samejima M."/>
            <person name="Schmutz J."/>
            <person name="Slot J.C."/>
            <person name="St John F."/>
            <person name="Stenlid J."/>
            <person name="Sun H."/>
            <person name="Sun S."/>
            <person name="Syed K."/>
            <person name="Tsang A."/>
            <person name="Wiebenga A."/>
            <person name="Young D."/>
            <person name="Pisabarro A."/>
            <person name="Eastwood D.C."/>
            <person name="Martin F."/>
            <person name="Cullen D."/>
            <person name="Grigoriev I.V."/>
            <person name="Hibbett D.S."/>
        </authorList>
    </citation>
    <scope>NUCLEOTIDE SEQUENCE [LARGE SCALE GENOMIC DNA]</scope>
    <source>
        <strain evidence="4">HHB-11173 SS5</strain>
    </source>
</reference>
<evidence type="ECO:0000313" key="3">
    <source>
        <dbReference type="EMBL" id="EIN04412.1"/>
    </source>
</evidence>
<dbReference type="GO" id="GO:0005634">
    <property type="term" value="C:nucleus"/>
    <property type="evidence" value="ECO:0007669"/>
    <property type="project" value="TreeGrafter"/>
</dbReference>
<dbReference type="InterPro" id="IPR011009">
    <property type="entry name" value="Kinase-like_dom_sf"/>
</dbReference>
<feature type="domain" description="Protein kinase" evidence="2">
    <location>
        <begin position="163"/>
        <end position="432"/>
    </location>
</feature>
<dbReference type="Gene3D" id="1.10.510.10">
    <property type="entry name" value="Transferase(Phosphotransferase) domain 1"/>
    <property type="match status" value="1"/>
</dbReference>
<organism evidence="3 4">
    <name type="scientific">Punctularia strigosozonata (strain HHB-11173)</name>
    <name type="common">White-rot fungus</name>
    <dbReference type="NCBI Taxonomy" id="741275"/>
    <lineage>
        <taxon>Eukaryota</taxon>
        <taxon>Fungi</taxon>
        <taxon>Dikarya</taxon>
        <taxon>Basidiomycota</taxon>
        <taxon>Agaricomycotina</taxon>
        <taxon>Agaricomycetes</taxon>
        <taxon>Corticiales</taxon>
        <taxon>Punctulariaceae</taxon>
        <taxon>Punctularia</taxon>
    </lineage>
</organism>
<keyword evidence="4" id="KW-1185">Reference proteome</keyword>
<dbReference type="SUPFAM" id="SSF56112">
    <property type="entry name" value="Protein kinase-like (PK-like)"/>
    <property type="match status" value="1"/>
</dbReference>
<evidence type="ECO:0000259" key="2">
    <source>
        <dbReference type="PROSITE" id="PS50011"/>
    </source>
</evidence>
<dbReference type="OrthoDB" id="10252171at2759"/>
<dbReference type="EMBL" id="JH687554">
    <property type="protein sequence ID" value="EIN04412.1"/>
    <property type="molecule type" value="Genomic_DNA"/>
</dbReference>
<dbReference type="PROSITE" id="PS50011">
    <property type="entry name" value="PROTEIN_KINASE_DOM"/>
    <property type="match status" value="1"/>
</dbReference>
<accession>R7S3N7</accession>
<dbReference type="PANTHER" id="PTHR44167:SF30">
    <property type="entry name" value="PHOSPHORYLASE KINASE"/>
    <property type="match status" value="1"/>
</dbReference>
<dbReference type="PANTHER" id="PTHR44167">
    <property type="entry name" value="OVARIAN-SPECIFIC SERINE/THREONINE-PROTEIN KINASE LOK-RELATED"/>
    <property type="match status" value="1"/>
</dbReference>
<dbReference type="GO" id="GO:0004674">
    <property type="term" value="F:protein serine/threonine kinase activity"/>
    <property type="evidence" value="ECO:0007669"/>
    <property type="project" value="TreeGrafter"/>
</dbReference>
<dbReference type="HOGENOM" id="CLU_027367_0_0_1"/>
<evidence type="ECO:0000256" key="1">
    <source>
        <dbReference type="SAM" id="MobiDB-lite"/>
    </source>
</evidence>
<name>R7S3N7_PUNST</name>
<evidence type="ECO:0000313" key="4">
    <source>
        <dbReference type="Proteomes" id="UP000054196"/>
    </source>
</evidence>
<dbReference type="Proteomes" id="UP000054196">
    <property type="component" value="Unassembled WGS sequence"/>
</dbReference>
<dbReference type="RefSeq" id="XP_007388207.1">
    <property type="nucleotide sequence ID" value="XM_007388145.1"/>
</dbReference>
<dbReference type="eggNOG" id="KOG0032">
    <property type="taxonomic scope" value="Eukaryota"/>
</dbReference>
<dbReference type="CDD" id="cd00180">
    <property type="entry name" value="PKc"/>
    <property type="match status" value="1"/>
</dbReference>
<dbReference type="InterPro" id="IPR000719">
    <property type="entry name" value="Prot_kinase_dom"/>
</dbReference>
<dbReference type="GeneID" id="18880090"/>
<sequence>MPQPQSLRLHLEDPVVFAQHASTKYELHGQGWAVLQSTSKSRSHLLFGTSSKAWGVCYSSSDRPFNGQAEDNGEIPASHEQSPIATVSLVNGDLGQSRHADAYGEISCDSSDIGVYVNGAYLEPTGSRKLQSDDIIRFNDAEYVYRCLMSVPDTPHCVEAERYKVNDAMAVGELASHHVAKCIKTGHAVVVKRIAVPVGRLGEVASHLRMRDDLIHRNVAYLCDWYMLPGDPHDTDRQISFVTPLAPRGNLHDFITVGNGKLGEFLARPVMAQLMDGLMYIHDQGIIHCDMKPEHVLVYGLSPAGPIVKISGLGLATRSGKNDAIELSTSLRRAMMKSAAWAAPESLNYEHTELSDAFSLGATMFFIHWGKPLYEIEGVTFFEEIMQRRRTNFNKLRRQLMSSNACDLIESLTKVSMSERIGLREARQHAWFNGCQVPPPFSAQYQYDDPLVQGFIARGGRPAVSNHDPVNKNGLLDFSDCFSADSDSLFDAGLISESEFEARRGLEWDVLDSLVNPSFLESESDFGALASEISPEPSSSLAAIRVVPIPGAQAYEPVAPGSPSFVEPERYYDDEETRR</sequence>
<feature type="region of interest" description="Disordered" evidence="1">
    <location>
        <begin position="557"/>
        <end position="579"/>
    </location>
</feature>
<protein>
    <submittedName>
        <fullName evidence="3">Kinase-like protein</fullName>
    </submittedName>
</protein>
<keyword evidence="3" id="KW-0418">Kinase</keyword>
<proteinExistence type="predicted"/>